<name>A0AAV4H0M9_9GAST</name>
<dbReference type="AlphaFoldDB" id="A0AAV4H0M9"/>
<organism evidence="3 4">
    <name type="scientific">Elysia marginata</name>
    <dbReference type="NCBI Taxonomy" id="1093978"/>
    <lineage>
        <taxon>Eukaryota</taxon>
        <taxon>Metazoa</taxon>
        <taxon>Spiralia</taxon>
        <taxon>Lophotrochozoa</taxon>
        <taxon>Mollusca</taxon>
        <taxon>Gastropoda</taxon>
        <taxon>Heterobranchia</taxon>
        <taxon>Euthyneura</taxon>
        <taxon>Panpulmonata</taxon>
        <taxon>Sacoglossa</taxon>
        <taxon>Placobranchoidea</taxon>
        <taxon>Plakobranchidae</taxon>
        <taxon>Elysia</taxon>
    </lineage>
</organism>
<dbReference type="Proteomes" id="UP000762676">
    <property type="component" value="Unassembled WGS sequence"/>
</dbReference>
<sequence length="202" mass="21121">MTAYTAFGNDVSLSDLKSTAPPFHAALVASTACYTALKTGKGCDLQAYEASGHDAVVGSAASGFGYCSNPIYHRMTYCSCVNAPTSNAECVFGPCTDGTNSYMTTRMLSQMSNAAKNCPQVINCRQVFEMGGSKNIASSVTQTMNCGGAVTNMIANIQTHPFLAIVVLVLILSVIMLASGPSTRKGPQKSLPPPQLVMPSTL</sequence>
<keyword evidence="2" id="KW-0472">Membrane</keyword>
<keyword evidence="2" id="KW-0812">Transmembrane</keyword>
<accession>A0AAV4H0M9</accession>
<evidence type="ECO:0000256" key="2">
    <source>
        <dbReference type="SAM" id="Phobius"/>
    </source>
</evidence>
<reference evidence="3 4" key="1">
    <citation type="journal article" date="2021" name="Elife">
        <title>Chloroplast acquisition without the gene transfer in kleptoplastic sea slugs, Plakobranchus ocellatus.</title>
        <authorList>
            <person name="Maeda T."/>
            <person name="Takahashi S."/>
            <person name="Yoshida T."/>
            <person name="Shimamura S."/>
            <person name="Takaki Y."/>
            <person name="Nagai Y."/>
            <person name="Toyoda A."/>
            <person name="Suzuki Y."/>
            <person name="Arimoto A."/>
            <person name="Ishii H."/>
            <person name="Satoh N."/>
            <person name="Nishiyama T."/>
            <person name="Hasebe M."/>
            <person name="Maruyama T."/>
            <person name="Minagawa J."/>
            <person name="Obokata J."/>
            <person name="Shigenobu S."/>
        </authorList>
    </citation>
    <scope>NUCLEOTIDE SEQUENCE [LARGE SCALE GENOMIC DNA]</scope>
</reference>
<feature type="region of interest" description="Disordered" evidence="1">
    <location>
        <begin position="181"/>
        <end position="202"/>
    </location>
</feature>
<keyword evidence="2" id="KW-1133">Transmembrane helix</keyword>
<comment type="caution">
    <text evidence="3">The sequence shown here is derived from an EMBL/GenBank/DDBJ whole genome shotgun (WGS) entry which is preliminary data.</text>
</comment>
<dbReference type="EMBL" id="BMAT01005330">
    <property type="protein sequence ID" value="GFR91214.1"/>
    <property type="molecule type" value="Genomic_DNA"/>
</dbReference>
<evidence type="ECO:0000313" key="4">
    <source>
        <dbReference type="Proteomes" id="UP000762676"/>
    </source>
</evidence>
<evidence type="ECO:0000256" key="1">
    <source>
        <dbReference type="SAM" id="MobiDB-lite"/>
    </source>
</evidence>
<keyword evidence="4" id="KW-1185">Reference proteome</keyword>
<proteinExistence type="predicted"/>
<protein>
    <submittedName>
        <fullName evidence="3">Uncharacterized protein</fullName>
    </submittedName>
</protein>
<gene>
    <name evidence="3" type="ORF">ElyMa_002586900</name>
</gene>
<feature type="transmembrane region" description="Helical" evidence="2">
    <location>
        <begin position="162"/>
        <end position="180"/>
    </location>
</feature>
<evidence type="ECO:0000313" key="3">
    <source>
        <dbReference type="EMBL" id="GFR91214.1"/>
    </source>
</evidence>